<keyword evidence="2" id="KW-0547">Nucleotide-binding</keyword>
<feature type="domain" description="ABC transporter" evidence="4">
    <location>
        <begin position="4"/>
        <end position="245"/>
    </location>
</feature>
<evidence type="ECO:0000259" key="4">
    <source>
        <dbReference type="PROSITE" id="PS50893"/>
    </source>
</evidence>
<dbReference type="InterPro" id="IPR051120">
    <property type="entry name" value="ABC_AA/LPS_Transport"/>
</dbReference>
<gene>
    <name evidence="5" type="ORF">E4O86_05320</name>
</gene>
<dbReference type="EMBL" id="SPKJ01000010">
    <property type="protein sequence ID" value="MYZ47130.1"/>
    <property type="molecule type" value="Genomic_DNA"/>
</dbReference>
<dbReference type="PROSITE" id="PS50893">
    <property type="entry name" value="ABC_TRANSPORTER_2"/>
    <property type="match status" value="1"/>
</dbReference>
<dbReference type="GO" id="GO:0016887">
    <property type="term" value="F:ATP hydrolysis activity"/>
    <property type="evidence" value="ECO:0007669"/>
    <property type="project" value="InterPro"/>
</dbReference>
<dbReference type="SUPFAM" id="SSF52540">
    <property type="entry name" value="P-loop containing nucleoside triphosphate hydrolases"/>
    <property type="match status" value="1"/>
</dbReference>
<evidence type="ECO:0000256" key="2">
    <source>
        <dbReference type="ARBA" id="ARBA00022741"/>
    </source>
</evidence>
<reference evidence="5" key="1">
    <citation type="submission" date="2019-03" db="EMBL/GenBank/DDBJ databases">
        <title>Afifella sp. nov., isolated from activated sludge.</title>
        <authorList>
            <person name="Li Q."/>
            <person name="Liu Y."/>
        </authorList>
    </citation>
    <scope>NUCLEOTIDE SEQUENCE</scope>
    <source>
        <strain evidence="5">L72</strain>
    </source>
</reference>
<dbReference type="PANTHER" id="PTHR45772:SF9">
    <property type="entry name" value="CONSERVED COMPONENT OF ABC TRANSPORTER FOR NATURAL AMINO ACIDS"/>
    <property type="match status" value="1"/>
</dbReference>
<name>A0A964T2F2_9HYPH</name>
<dbReference type="CDD" id="cd03219">
    <property type="entry name" value="ABC_Mj1267_LivG_branched"/>
    <property type="match status" value="1"/>
</dbReference>
<keyword evidence="6" id="KW-1185">Reference proteome</keyword>
<keyword evidence="1" id="KW-0813">Transport</keyword>
<evidence type="ECO:0000313" key="5">
    <source>
        <dbReference type="EMBL" id="MYZ47130.1"/>
    </source>
</evidence>
<dbReference type="InterPro" id="IPR003439">
    <property type="entry name" value="ABC_transporter-like_ATP-bd"/>
</dbReference>
<dbReference type="InterPro" id="IPR027417">
    <property type="entry name" value="P-loop_NTPase"/>
</dbReference>
<dbReference type="RefSeq" id="WP_161139479.1">
    <property type="nucleotide sequence ID" value="NZ_SPKJ01000010.1"/>
</dbReference>
<dbReference type="Proteomes" id="UP000773614">
    <property type="component" value="Unassembled WGS sequence"/>
</dbReference>
<dbReference type="PANTHER" id="PTHR45772">
    <property type="entry name" value="CONSERVED COMPONENT OF ABC TRANSPORTER FOR NATURAL AMINO ACIDS-RELATED"/>
    <property type="match status" value="1"/>
</dbReference>
<dbReference type="GO" id="GO:0005886">
    <property type="term" value="C:plasma membrane"/>
    <property type="evidence" value="ECO:0007669"/>
    <property type="project" value="TreeGrafter"/>
</dbReference>
<dbReference type="OrthoDB" id="9780942at2"/>
<dbReference type="InterPro" id="IPR003593">
    <property type="entry name" value="AAA+_ATPase"/>
</dbReference>
<organism evidence="5 6">
    <name type="scientific">Propylenella binzhouense</name>
    <dbReference type="NCBI Taxonomy" id="2555902"/>
    <lineage>
        <taxon>Bacteria</taxon>
        <taxon>Pseudomonadati</taxon>
        <taxon>Pseudomonadota</taxon>
        <taxon>Alphaproteobacteria</taxon>
        <taxon>Hyphomicrobiales</taxon>
        <taxon>Propylenellaceae</taxon>
        <taxon>Propylenella</taxon>
    </lineage>
</organism>
<evidence type="ECO:0000256" key="3">
    <source>
        <dbReference type="ARBA" id="ARBA00022840"/>
    </source>
</evidence>
<keyword evidence="3 5" id="KW-0067">ATP-binding</keyword>
<dbReference type="AlphaFoldDB" id="A0A964T2F2"/>
<accession>A0A964T2F2</accession>
<dbReference type="Pfam" id="PF00005">
    <property type="entry name" value="ABC_tran"/>
    <property type="match status" value="1"/>
</dbReference>
<dbReference type="Gene3D" id="3.40.50.300">
    <property type="entry name" value="P-loop containing nucleotide triphosphate hydrolases"/>
    <property type="match status" value="1"/>
</dbReference>
<proteinExistence type="predicted"/>
<evidence type="ECO:0000313" key="6">
    <source>
        <dbReference type="Proteomes" id="UP000773614"/>
    </source>
</evidence>
<evidence type="ECO:0000256" key="1">
    <source>
        <dbReference type="ARBA" id="ARBA00022448"/>
    </source>
</evidence>
<sequence>MSALVVAGLRKTFGALRVTDGIDLAVPEGERRGIIGPNGAGKTTFFNIISGWLPPDAGRVEVFGRDITRLPPAHIAHLGVRRSFQKSALFDALSVEENLRLAVQATDPSRFDAWGRIGRHRRVLEAARSLAERVGLADELGRRAGELSYGRKRQLEIALALAEKPRILLLDEPAAGASPYERRLLADLLRDLPRDITIMLVEHDLDLVFNLCDRISVLVRGSVLMTGTPEEVGASGEVQAAYLGTAHA</sequence>
<comment type="caution">
    <text evidence="5">The sequence shown here is derived from an EMBL/GenBank/DDBJ whole genome shotgun (WGS) entry which is preliminary data.</text>
</comment>
<protein>
    <submittedName>
        <fullName evidence="5">ABC transporter ATP-binding protein</fullName>
    </submittedName>
</protein>
<dbReference type="GO" id="GO:0005524">
    <property type="term" value="F:ATP binding"/>
    <property type="evidence" value="ECO:0007669"/>
    <property type="project" value="UniProtKB-KW"/>
</dbReference>
<dbReference type="SMART" id="SM00382">
    <property type="entry name" value="AAA"/>
    <property type="match status" value="1"/>
</dbReference>